<name>J9FXN7_9ZZZZ</name>
<accession>J9FXN7</accession>
<dbReference type="AlphaFoldDB" id="J9FXN7"/>
<dbReference type="EMBL" id="AMCI01006451">
    <property type="protein sequence ID" value="EJW94317.1"/>
    <property type="molecule type" value="Genomic_DNA"/>
</dbReference>
<sequence length="104" mass="11468">MPLSTIASFSLLTITRLYPLFANSSEYANPIPELAPVIKAHLFSIFAIYIQASLFHGLYNQAGLLHACGKPCPYYTCVRCSSCCVRSRILREDPLSCGSRSLAH</sequence>
<reference evidence="1" key="1">
    <citation type="journal article" date="2012" name="PLoS ONE">
        <title>Gene sets for utilization of primary and secondary nutrition supplies in the distal gut of endangered iberian lynx.</title>
        <authorList>
            <person name="Alcaide M."/>
            <person name="Messina E."/>
            <person name="Richter M."/>
            <person name="Bargiela R."/>
            <person name="Peplies J."/>
            <person name="Huws S.A."/>
            <person name="Newbold C.J."/>
            <person name="Golyshin P.N."/>
            <person name="Simon M.A."/>
            <person name="Lopez G."/>
            <person name="Yakimov M.M."/>
            <person name="Ferrer M."/>
        </authorList>
    </citation>
    <scope>NUCLEOTIDE SEQUENCE</scope>
</reference>
<organism evidence="1">
    <name type="scientific">gut metagenome</name>
    <dbReference type="NCBI Taxonomy" id="749906"/>
    <lineage>
        <taxon>unclassified sequences</taxon>
        <taxon>metagenomes</taxon>
        <taxon>organismal metagenomes</taxon>
    </lineage>
</organism>
<proteinExistence type="predicted"/>
<comment type="caution">
    <text evidence="1">The sequence shown here is derived from an EMBL/GenBank/DDBJ whole genome shotgun (WGS) entry which is preliminary data.</text>
</comment>
<protein>
    <submittedName>
        <fullName evidence="1">Secreted protein</fullName>
    </submittedName>
</protein>
<evidence type="ECO:0000313" key="1">
    <source>
        <dbReference type="EMBL" id="EJW94317.1"/>
    </source>
</evidence>
<gene>
    <name evidence="1" type="ORF">EVA_17576</name>
</gene>